<dbReference type="STRING" id="351656.Xvie_00348"/>
<dbReference type="EMBL" id="MUBJ01000001">
    <property type="protein sequence ID" value="OTA18520.1"/>
    <property type="molecule type" value="Genomic_DNA"/>
</dbReference>
<comment type="caution">
    <text evidence="1">The sequence shown here is derived from an EMBL/GenBank/DDBJ whole genome shotgun (WGS) entry which is preliminary data.</text>
</comment>
<dbReference type="AlphaFoldDB" id="A0A1Y2SI76"/>
<reference evidence="1 2" key="1">
    <citation type="submission" date="2016-10" db="EMBL/GenBank/DDBJ databases">
        <title>Systematic genetic and metabolomic analysis of Xenorhabdus and Photorhabdus spp., highlights the requirements for a dual symbiotic and pathogenic life style.</title>
        <authorList>
            <person name="Tobias N.J."/>
            <person name="Wolff H."/>
            <person name="Djahanschiri B."/>
            <person name="Pidot S.J."/>
            <person name="Stinear T.P."/>
            <person name="Ebersberger I."/>
            <person name="Bode H.B."/>
        </authorList>
    </citation>
    <scope>NUCLEOTIDE SEQUENCE [LARGE SCALE GENOMIC DNA]</scope>
    <source>
        <strain evidence="1 2">DSM 22392</strain>
    </source>
</reference>
<dbReference type="OrthoDB" id="6506933at2"/>
<dbReference type="Pfam" id="PF19265">
    <property type="entry name" value="DUF5908"/>
    <property type="match status" value="1"/>
</dbReference>
<name>A0A1Y2SI76_9GAMM</name>
<dbReference type="Proteomes" id="UP000194350">
    <property type="component" value="Unassembled WGS sequence"/>
</dbReference>
<dbReference type="InterPro" id="IPR045459">
    <property type="entry name" value="DUF5908"/>
</dbReference>
<protein>
    <submittedName>
        <fullName evidence="1">Uncharacterized protein</fullName>
    </submittedName>
</protein>
<proteinExistence type="predicted"/>
<organism evidence="1 2">
    <name type="scientific">Xenorhabdus vietnamensis</name>
    <dbReference type="NCBI Taxonomy" id="351656"/>
    <lineage>
        <taxon>Bacteria</taxon>
        <taxon>Pseudomonadati</taxon>
        <taxon>Pseudomonadota</taxon>
        <taxon>Gammaproteobacteria</taxon>
        <taxon>Enterobacterales</taxon>
        <taxon>Morganellaceae</taxon>
        <taxon>Xenorhabdus</taxon>
    </lineage>
</organism>
<keyword evidence="2" id="KW-1185">Reference proteome</keyword>
<dbReference type="RefSeq" id="WP_086107669.1">
    <property type="nucleotide sequence ID" value="NZ_CAWNGD010000001.1"/>
</dbReference>
<accession>A0A1Y2SI76</accession>
<gene>
    <name evidence="1" type="ORF">Xvie_00348</name>
</gene>
<sequence>MTVEIRELIIQAKVVSSAPILPTQSTESEKQGHSLIQESLDEAIWVEKIKREVLAALRDEEGWRP</sequence>
<evidence type="ECO:0000313" key="1">
    <source>
        <dbReference type="EMBL" id="OTA18520.1"/>
    </source>
</evidence>
<evidence type="ECO:0000313" key="2">
    <source>
        <dbReference type="Proteomes" id="UP000194350"/>
    </source>
</evidence>